<evidence type="ECO:0000313" key="2">
    <source>
        <dbReference type="EMBL" id="MBZ0158756.1"/>
    </source>
</evidence>
<gene>
    <name evidence="2" type="ORF">K8G79_01175</name>
</gene>
<accession>A0AAJ1AGK0</accession>
<dbReference type="EMBL" id="JAIOIU010000017">
    <property type="protein sequence ID" value="MBZ0158756.1"/>
    <property type="molecule type" value="Genomic_DNA"/>
</dbReference>
<comment type="caution">
    <text evidence="2">The sequence shown here is derived from an EMBL/GenBank/DDBJ whole genome shotgun (WGS) entry which is preliminary data.</text>
</comment>
<organism evidence="2 3">
    <name type="scientific">Candidatus Methylomirabilis tolerans</name>
    <dbReference type="NCBI Taxonomy" id="3123416"/>
    <lineage>
        <taxon>Bacteria</taxon>
        <taxon>Candidatus Methylomirabilota</taxon>
        <taxon>Candidatus Methylomirabilia</taxon>
        <taxon>Candidatus Methylomirabilales</taxon>
        <taxon>Candidatus Methylomirabilaceae</taxon>
        <taxon>Candidatus Methylomirabilis</taxon>
    </lineage>
</organism>
<name>A0AAJ1AGK0_9BACT</name>
<dbReference type="AlphaFoldDB" id="A0AAJ1AGK0"/>
<dbReference type="Pfam" id="PF01844">
    <property type="entry name" value="HNH"/>
    <property type="match status" value="1"/>
</dbReference>
<keyword evidence="2" id="KW-0255">Endonuclease</keyword>
<evidence type="ECO:0000313" key="3">
    <source>
        <dbReference type="Proteomes" id="UP001197609"/>
    </source>
</evidence>
<dbReference type="CDD" id="cd00085">
    <property type="entry name" value="HNHc"/>
    <property type="match status" value="1"/>
</dbReference>
<keyword evidence="2" id="KW-0540">Nuclease</keyword>
<sequence length="273" mass="30912">MSAYLYTWNPKRWKWADQPEAICRIGDGEQYDIYWSCGNTKKTVVGDIFFLIKLGVEPKGIIGCGYISSFPYSLPHWDEEKARQGLSALRTDLLFKVLSEKPIISIEQLQERYPAYNWSPQASGLSVPEPIASELFSEIQQSPAFGFPIPTTNEVRLYAEGKSKTVTSKTYDRSPHARQACIEHYGYTCCVCGFNFEKVYGVLGENYIEVHHLKPVADIGKEYLIDPIKDLRPVCANCHRMLHKQRPPLAVEELLAHNPALQGTLSDKAAQRP</sequence>
<reference evidence="2 3" key="1">
    <citation type="journal article" date="2021" name="bioRxiv">
        <title>Unraveling nitrogen, sulfur and carbon metabolic pathways and microbial community transcriptional responses to substrate deprivation and toxicity stresses in a bioreactor mimicking anoxic brackish coastal sediment conditions.</title>
        <authorList>
            <person name="Martins P.D."/>
            <person name="Echeveste M.J."/>
            <person name="Arshad A."/>
            <person name="Kurth J."/>
            <person name="Ouboter H."/>
            <person name="Jetten M.S.M."/>
            <person name="Welte C.U."/>
        </authorList>
    </citation>
    <scope>NUCLEOTIDE SEQUENCE [LARGE SCALE GENOMIC DNA]</scope>
    <source>
        <strain evidence="2">MAG_38</strain>
    </source>
</reference>
<feature type="domain" description="HNH" evidence="1">
    <location>
        <begin position="189"/>
        <end position="245"/>
    </location>
</feature>
<dbReference type="InterPro" id="IPR003615">
    <property type="entry name" value="HNH_nuc"/>
</dbReference>
<dbReference type="GO" id="GO:0003676">
    <property type="term" value="F:nucleic acid binding"/>
    <property type="evidence" value="ECO:0007669"/>
    <property type="project" value="InterPro"/>
</dbReference>
<dbReference type="GO" id="GO:0004519">
    <property type="term" value="F:endonuclease activity"/>
    <property type="evidence" value="ECO:0007669"/>
    <property type="project" value="UniProtKB-KW"/>
</dbReference>
<evidence type="ECO:0000259" key="1">
    <source>
        <dbReference type="Pfam" id="PF01844"/>
    </source>
</evidence>
<protein>
    <submittedName>
        <fullName evidence="2">HNH endonuclease</fullName>
    </submittedName>
</protein>
<proteinExistence type="predicted"/>
<dbReference type="Proteomes" id="UP001197609">
    <property type="component" value="Unassembled WGS sequence"/>
</dbReference>
<dbReference type="Gene3D" id="1.10.30.50">
    <property type="match status" value="1"/>
</dbReference>
<dbReference type="InterPro" id="IPR002711">
    <property type="entry name" value="HNH"/>
</dbReference>
<keyword evidence="2" id="KW-0378">Hydrolase</keyword>
<dbReference type="GO" id="GO:0008270">
    <property type="term" value="F:zinc ion binding"/>
    <property type="evidence" value="ECO:0007669"/>
    <property type="project" value="InterPro"/>
</dbReference>